<evidence type="ECO:0000313" key="2">
    <source>
        <dbReference type="EMBL" id="MPL67152.1"/>
    </source>
</evidence>
<dbReference type="EMBL" id="VSSQ01000035">
    <property type="protein sequence ID" value="MPL67152.1"/>
    <property type="molecule type" value="Genomic_DNA"/>
</dbReference>
<proteinExistence type="predicted"/>
<dbReference type="Gene3D" id="3.40.80.10">
    <property type="entry name" value="Peptidoglycan recognition protein-like"/>
    <property type="match status" value="1"/>
</dbReference>
<dbReference type="InterPro" id="IPR002502">
    <property type="entry name" value="Amidase_domain"/>
</dbReference>
<feature type="domain" description="N-acetylmuramoyl-L-alanine amidase" evidence="1">
    <location>
        <begin position="19"/>
        <end position="130"/>
    </location>
</feature>
<dbReference type="GO" id="GO:0008745">
    <property type="term" value="F:N-acetylmuramoyl-L-alanine amidase activity"/>
    <property type="evidence" value="ECO:0007669"/>
    <property type="project" value="InterPro"/>
</dbReference>
<dbReference type="SUPFAM" id="SSF55846">
    <property type="entry name" value="N-acetylmuramoyl-L-alanine amidase-like"/>
    <property type="match status" value="1"/>
</dbReference>
<dbReference type="Pfam" id="PF01510">
    <property type="entry name" value="Amidase_2"/>
    <property type="match status" value="1"/>
</dbReference>
<organism evidence="2">
    <name type="scientific">bioreactor metagenome</name>
    <dbReference type="NCBI Taxonomy" id="1076179"/>
    <lineage>
        <taxon>unclassified sequences</taxon>
        <taxon>metagenomes</taxon>
        <taxon>ecological metagenomes</taxon>
    </lineage>
</organism>
<comment type="caution">
    <text evidence="2">The sequence shown here is derived from an EMBL/GenBank/DDBJ whole genome shotgun (WGS) entry which is preliminary data.</text>
</comment>
<dbReference type="AlphaFoldDB" id="A0A644TLE8"/>
<protein>
    <recommendedName>
        <fullName evidence="1">N-acetylmuramoyl-L-alanine amidase domain-containing protein</fullName>
    </recommendedName>
</protein>
<gene>
    <name evidence="2" type="ORF">SDC9_12842</name>
</gene>
<dbReference type="InterPro" id="IPR036505">
    <property type="entry name" value="Amidase/PGRP_sf"/>
</dbReference>
<sequence>MRKVYFDEIAQLAKLAKGKVHKLYLHWTAGHYDSKFDEYHFNITGNGTIYVSTDDFTDILSHTWQRNTASVGIALCCCSDAMIYADGTFNYGKEPPTRAQIEAMSMLVALLTEIWNIPLDEQHVMTHAEAADLDGYGPRMMGTPEFEKWDLWRLPDYDGGWRSGGVVLRGKAIYYRLRR</sequence>
<dbReference type="GO" id="GO:0009253">
    <property type="term" value="P:peptidoglycan catabolic process"/>
    <property type="evidence" value="ECO:0007669"/>
    <property type="project" value="InterPro"/>
</dbReference>
<reference evidence="2" key="1">
    <citation type="submission" date="2019-08" db="EMBL/GenBank/DDBJ databases">
        <authorList>
            <person name="Kucharzyk K."/>
            <person name="Murdoch R.W."/>
            <person name="Higgins S."/>
            <person name="Loffler F."/>
        </authorList>
    </citation>
    <scope>NUCLEOTIDE SEQUENCE</scope>
</reference>
<name>A0A644TLE8_9ZZZZ</name>
<evidence type="ECO:0000259" key="1">
    <source>
        <dbReference type="Pfam" id="PF01510"/>
    </source>
</evidence>
<accession>A0A644TLE8</accession>